<protein>
    <submittedName>
        <fullName evidence="1">Uncharacterized protein</fullName>
    </submittedName>
</protein>
<evidence type="ECO:0000313" key="1">
    <source>
        <dbReference type="EMBL" id="GES05328.1"/>
    </source>
</evidence>
<comment type="caution">
    <text evidence="1">The sequence shown here is derived from an EMBL/GenBank/DDBJ whole genome shotgun (WGS) entry which is preliminary data.</text>
</comment>
<keyword evidence="2" id="KW-1185">Reference proteome</keyword>
<organism evidence="1 2">
    <name type="scientific">Acrocarpospora corrugata</name>
    <dbReference type="NCBI Taxonomy" id="35763"/>
    <lineage>
        <taxon>Bacteria</taxon>
        <taxon>Bacillati</taxon>
        <taxon>Actinomycetota</taxon>
        <taxon>Actinomycetes</taxon>
        <taxon>Streptosporangiales</taxon>
        <taxon>Streptosporangiaceae</taxon>
        <taxon>Acrocarpospora</taxon>
    </lineage>
</organism>
<proteinExistence type="predicted"/>
<dbReference type="Proteomes" id="UP000334990">
    <property type="component" value="Unassembled WGS sequence"/>
</dbReference>
<name>A0A5M3WG09_9ACTN</name>
<reference evidence="1 2" key="1">
    <citation type="submission" date="2019-10" db="EMBL/GenBank/DDBJ databases">
        <title>Whole genome shotgun sequence of Acrocarpospora corrugata NBRC 13972.</title>
        <authorList>
            <person name="Ichikawa N."/>
            <person name="Kimura A."/>
            <person name="Kitahashi Y."/>
            <person name="Komaki H."/>
            <person name="Oguchi A."/>
        </authorList>
    </citation>
    <scope>NUCLEOTIDE SEQUENCE [LARGE SCALE GENOMIC DNA]</scope>
    <source>
        <strain evidence="1 2">NBRC 13972</strain>
    </source>
</reference>
<evidence type="ECO:0000313" key="2">
    <source>
        <dbReference type="Proteomes" id="UP000334990"/>
    </source>
</evidence>
<gene>
    <name evidence="1" type="ORF">Acor_73960</name>
</gene>
<accession>A0A5M3WG09</accession>
<sequence length="51" mass="5555">MAIRLIRWGQHIMHLAGDPGALVGLVLFDPQRLFGLRAPGPVAKRPQQLAA</sequence>
<dbReference type="RefSeq" id="WP_170317261.1">
    <property type="nucleotide sequence ID" value="NZ_BAAABN010000058.1"/>
</dbReference>
<dbReference type="AlphaFoldDB" id="A0A5M3WG09"/>
<dbReference type="EMBL" id="BLAD01000097">
    <property type="protein sequence ID" value="GES05328.1"/>
    <property type="molecule type" value="Genomic_DNA"/>
</dbReference>